<dbReference type="EMBL" id="JBBUTG010000005">
    <property type="protein sequence ID" value="MEK8031398.1"/>
    <property type="molecule type" value="Genomic_DNA"/>
</dbReference>
<dbReference type="InterPro" id="IPR025403">
    <property type="entry name" value="TgpA-like_C"/>
</dbReference>
<organism evidence="3 4">
    <name type="scientific">Ideonella lacteola</name>
    <dbReference type="NCBI Taxonomy" id="2984193"/>
    <lineage>
        <taxon>Bacteria</taxon>
        <taxon>Pseudomonadati</taxon>
        <taxon>Pseudomonadota</taxon>
        <taxon>Betaproteobacteria</taxon>
        <taxon>Burkholderiales</taxon>
        <taxon>Sphaerotilaceae</taxon>
        <taxon>Ideonella</taxon>
    </lineage>
</organism>
<evidence type="ECO:0000259" key="2">
    <source>
        <dbReference type="Pfam" id="PF13559"/>
    </source>
</evidence>
<sequence length="222" mass="24459">MTASAVTGAVDSLRAEGHFGQKHTERYLRFKRAEPPAQPQRPDDSWAWWRQFGDWLNRAGRVGIWTLCAVAAAVFVVMFLRARHRASSDARLDIETGAPQRVRQYDIRPESLPDDIGAAALALWQGGDARGALVLLYRGALSRLVHRHGLPIRGSSTEGDCLVLARRHLPAAPAEFFAQVTHARLLASYGGQRPEDHEVRALCQHFETRLAGPPGMTPEAGA</sequence>
<keyword evidence="1" id="KW-1133">Transmembrane helix</keyword>
<comment type="caution">
    <text evidence="3">The sequence shown here is derived from an EMBL/GenBank/DDBJ whole genome shotgun (WGS) entry which is preliminary data.</text>
</comment>
<evidence type="ECO:0000313" key="3">
    <source>
        <dbReference type="EMBL" id="MEK8031398.1"/>
    </source>
</evidence>
<evidence type="ECO:0000256" key="1">
    <source>
        <dbReference type="SAM" id="Phobius"/>
    </source>
</evidence>
<keyword evidence="4" id="KW-1185">Reference proteome</keyword>
<reference evidence="3 4" key="1">
    <citation type="submission" date="2024-04" db="EMBL/GenBank/DDBJ databases">
        <title>Novel species of the genus Ideonella isolated from streams.</title>
        <authorList>
            <person name="Lu H."/>
        </authorList>
    </citation>
    <scope>NUCLEOTIDE SEQUENCE [LARGE SCALE GENOMIC DNA]</scope>
    <source>
        <strain evidence="3 4">DXS29W</strain>
    </source>
</reference>
<evidence type="ECO:0000313" key="4">
    <source>
        <dbReference type="Proteomes" id="UP001371218"/>
    </source>
</evidence>
<name>A0ABU9BPL3_9BURK</name>
<accession>A0ABU9BPL3</accession>
<dbReference type="RefSeq" id="WP_341425776.1">
    <property type="nucleotide sequence ID" value="NZ_JBBUTG010000005.1"/>
</dbReference>
<keyword evidence="1" id="KW-0472">Membrane</keyword>
<dbReference type="Proteomes" id="UP001371218">
    <property type="component" value="Unassembled WGS sequence"/>
</dbReference>
<gene>
    <name evidence="3" type="ORF">AACH06_11265</name>
</gene>
<protein>
    <submittedName>
        <fullName evidence="3">DUF4129 domain-containing protein</fullName>
    </submittedName>
</protein>
<proteinExistence type="predicted"/>
<feature type="transmembrane region" description="Helical" evidence="1">
    <location>
        <begin position="62"/>
        <end position="82"/>
    </location>
</feature>
<feature type="domain" description="Protein-glutamine gamma-glutamyltransferase-like C-terminal" evidence="2">
    <location>
        <begin position="136"/>
        <end position="206"/>
    </location>
</feature>
<dbReference type="Pfam" id="PF13559">
    <property type="entry name" value="DUF4129"/>
    <property type="match status" value="1"/>
</dbReference>
<keyword evidence="1" id="KW-0812">Transmembrane</keyword>